<proteinExistence type="predicted"/>
<dbReference type="CDD" id="cd07302">
    <property type="entry name" value="CHD"/>
    <property type="match status" value="1"/>
</dbReference>
<dbReference type="Pfam" id="PF00211">
    <property type="entry name" value="Guanylate_cyc"/>
    <property type="match status" value="1"/>
</dbReference>
<feature type="region of interest" description="Disordered" evidence="1">
    <location>
        <begin position="84"/>
        <end position="137"/>
    </location>
</feature>
<feature type="region of interest" description="Disordered" evidence="1">
    <location>
        <begin position="240"/>
        <end position="273"/>
    </location>
</feature>
<dbReference type="PROSITE" id="PS50125">
    <property type="entry name" value="GUANYLATE_CYCLASE_2"/>
    <property type="match status" value="1"/>
</dbReference>
<accession>A0ABX6P4X8</accession>
<gene>
    <name evidence="3" type="ORF">HK414_13635</name>
</gene>
<reference evidence="3 4" key="1">
    <citation type="submission" date="2020-05" db="EMBL/GenBank/DDBJ databases">
        <title>Ramlibacter rhizophilus sp. nov., isolated from rhizosphere soil of national flower Mugunghwa from South Korea.</title>
        <authorList>
            <person name="Zheng-Fei Y."/>
            <person name="Huan T."/>
        </authorList>
    </citation>
    <scope>NUCLEOTIDE SEQUENCE [LARGE SCALE GENOMIC DNA]</scope>
    <source>
        <strain evidence="3 4">H242</strain>
    </source>
</reference>
<evidence type="ECO:0000313" key="3">
    <source>
        <dbReference type="EMBL" id="QJW84428.1"/>
    </source>
</evidence>
<dbReference type="EMBL" id="CP053418">
    <property type="protein sequence ID" value="QJW84428.1"/>
    <property type="molecule type" value="Genomic_DNA"/>
</dbReference>
<dbReference type="SUPFAM" id="SSF55073">
    <property type="entry name" value="Nucleotide cyclase"/>
    <property type="match status" value="1"/>
</dbReference>
<name>A0ABX6P4X8_9BURK</name>
<feature type="compositionally biased region" description="Low complexity" evidence="1">
    <location>
        <begin position="119"/>
        <end position="128"/>
    </location>
</feature>
<reference evidence="3 4" key="2">
    <citation type="submission" date="2020-05" db="EMBL/GenBank/DDBJ databases">
        <authorList>
            <person name="Khan S.A."/>
            <person name="Jeon C.O."/>
            <person name="Chun B.H."/>
        </authorList>
    </citation>
    <scope>NUCLEOTIDE SEQUENCE [LARGE SCALE GENOMIC DNA]</scope>
    <source>
        <strain evidence="3 4">H242</strain>
    </source>
</reference>
<dbReference type="Gene3D" id="3.30.70.1230">
    <property type="entry name" value="Nucleotide cyclase"/>
    <property type="match status" value="1"/>
</dbReference>
<sequence>MAGRLASYQAAAATAIRRHHGYVAQHLGDGLVAYFGYPVAGEDDAVRAVQAALEVVRDVGKLPLPARGGALRVRVGLHTGPAVMGRVGGREGEYGARRHRQHRRADPVGRAARRRGAQPRHALAGGRAHALRRSRGAHAQGLAAPLRLYQAHAMGPADDERSGDGLSPFPGRGREFDLLQARWREAGAAAGRCVLSGRRPGDRQVAAGARAARPRRAAGRRRVDDAVLRARRPHAFRAAGAVPAPGHGHHRRGRNGCRRPRPRARRGGRPRTRRWPARCAACWAWTHPTMRRPT</sequence>
<dbReference type="InterPro" id="IPR001054">
    <property type="entry name" value="A/G_cyclase"/>
</dbReference>
<evidence type="ECO:0000313" key="4">
    <source>
        <dbReference type="Proteomes" id="UP000500826"/>
    </source>
</evidence>
<organism evidence="3 4">
    <name type="scientific">Ramlibacter terrae</name>
    <dbReference type="NCBI Taxonomy" id="2732511"/>
    <lineage>
        <taxon>Bacteria</taxon>
        <taxon>Pseudomonadati</taxon>
        <taxon>Pseudomonadota</taxon>
        <taxon>Betaproteobacteria</taxon>
        <taxon>Burkholderiales</taxon>
        <taxon>Comamonadaceae</taxon>
        <taxon>Ramlibacter</taxon>
    </lineage>
</organism>
<evidence type="ECO:0000259" key="2">
    <source>
        <dbReference type="PROSITE" id="PS50125"/>
    </source>
</evidence>
<keyword evidence="4" id="KW-1185">Reference proteome</keyword>
<protein>
    <submittedName>
        <fullName evidence="3">Adenylate/guanylate cyclase domain-containing protein</fullName>
    </submittedName>
</protein>
<feature type="domain" description="Guanylate cyclase" evidence="2">
    <location>
        <begin position="1"/>
        <end position="115"/>
    </location>
</feature>
<dbReference type="InterPro" id="IPR029787">
    <property type="entry name" value="Nucleotide_cyclase"/>
</dbReference>
<dbReference type="Proteomes" id="UP000500826">
    <property type="component" value="Chromosome"/>
</dbReference>
<feature type="compositionally biased region" description="Basic residues" evidence="1">
    <location>
        <begin position="247"/>
        <end position="273"/>
    </location>
</feature>
<evidence type="ECO:0000256" key="1">
    <source>
        <dbReference type="SAM" id="MobiDB-lite"/>
    </source>
</evidence>